<dbReference type="GO" id="GO:0060320">
    <property type="term" value="P:rejection of self pollen"/>
    <property type="evidence" value="ECO:0007669"/>
    <property type="project" value="UniProtKB-KW"/>
</dbReference>
<evidence type="ECO:0000256" key="4">
    <source>
        <dbReference type="ARBA" id="ARBA00022525"/>
    </source>
</evidence>
<dbReference type="AlphaFoldDB" id="A0AAN9IGR0"/>
<evidence type="ECO:0000256" key="3">
    <source>
        <dbReference type="ARBA" id="ARBA00022471"/>
    </source>
</evidence>
<comment type="caution">
    <text evidence="7">The sequence shown here is derived from an EMBL/GenBank/DDBJ whole genome shotgun (WGS) entry which is preliminary data.</text>
</comment>
<keyword evidence="3 6" id="KW-0713">Self-incompatibility</keyword>
<keyword evidence="8" id="KW-1185">Reference proteome</keyword>
<dbReference type="EMBL" id="JAYKXN010000006">
    <property type="protein sequence ID" value="KAK7278587.1"/>
    <property type="molecule type" value="Genomic_DNA"/>
</dbReference>
<feature type="signal peptide" evidence="6">
    <location>
        <begin position="1"/>
        <end position="26"/>
    </location>
</feature>
<evidence type="ECO:0000256" key="1">
    <source>
        <dbReference type="ARBA" id="ARBA00004613"/>
    </source>
</evidence>
<feature type="chain" id="PRO_5042671617" description="S-protein homolog" evidence="6">
    <location>
        <begin position="27"/>
        <end position="128"/>
    </location>
</feature>
<dbReference type="Pfam" id="PF05938">
    <property type="entry name" value="Self-incomp_S1"/>
    <property type="match status" value="1"/>
</dbReference>
<dbReference type="InterPro" id="IPR010264">
    <property type="entry name" value="Self-incomp_S1"/>
</dbReference>
<evidence type="ECO:0000313" key="7">
    <source>
        <dbReference type="EMBL" id="KAK7278587.1"/>
    </source>
</evidence>
<evidence type="ECO:0000313" key="8">
    <source>
        <dbReference type="Proteomes" id="UP001359559"/>
    </source>
</evidence>
<gene>
    <name evidence="7" type="ORF">RJT34_23619</name>
</gene>
<dbReference type="GO" id="GO:0005576">
    <property type="term" value="C:extracellular region"/>
    <property type="evidence" value="ECO:0007669"/>
    <property type="project" value="UniProtKB-SubCell"/>
</dbReference>
<keyword evidence="5 6" id="KW-0732">Signal</keyword>
<dbReference type="Proteomes" id="UP001359559">
    <property type="component" value="Unassembled WGS sequence"/>
</dbReference>
<dbReference type="PANTHER" id="PTHR31232">
    <property type="match status" value="1"/>
</dbReference>
<comment type="subcellular location">
    <subcellularLocation>
        <location evidence="1 6">Secreted</location>
    </subcellularLocation>
</comment>
<evidence type="ECO:0000256" key="5">
    <source>
        <dbReference type="ARBA" id="ARBA00022729"/>
    </source>
</evidence>
<sequence>MSEFGSCVLILWLLMLPSSTMNGAMGFKILVSVLNDLQGNKDLSIHCKSKSNDLGVEVLHHGEAFQWFIWNPNGETLYFCSFEWEGAFKSFDIYVGTRDSCSYCRWYVKETGPCFHFPSASEKCFPWM</sequence>
<comment type="similarity">
    <text evidence="2 6">Belongs to the plant self-incompatibility (S1) protein family.</text>
</comment>
<evidence type="ECO:0000256" key="2">
    <source>
        <dbReference type="ARBA" id="ARBA00005581"/>
    </source>
</evidence>
<evidence type="ECO:0000256" key="6">
    <source>
        <dbReference type="RuleBase" id="RU367044"/>
    </source>
</evidence>
<accession>A0AAN9IGR0</accession>
<name>A0AAN9IGR0_CLITE</name>
<reference evidence="7 8" key="1">
    <citation type="submission" date="2024-01" db="EMBL/GenBank/DDBJ databases">
        <title>The genomes of 5 underutilized Papilionoideae crops provide insights into root nodulation and disease resistance.</title>
        <authorList>
            <person name="Yuan L."/>
        </authorList>
    </citation>
    <scope>NUCLEOTIDE SEQUENCE [LARGE SCALE GENOMIC DNA]</scope>
    <source>
        <strain evidence="7">LY-2023</strain>
        <tissue evidence="7">Leaf</tissue>
    </source>
</reference>
<proteinExistence type="inferred from homology"/>
<organism evidence="7 8">
    <name type="scientific">Clitoria ternatea</name>
    <name type="common">Butterfly pea</name>
    <dbReference type="NCBI Taxonomy" id="43366"/>
    <lineage>
        <taxon>Eukaryota</taxon>
        <taxon>Viridiplantae</taxon>
        <taxon>Streptophyta</taxon>
        <taxon>Embryophyta</taxon>
        <taxon>Tracheophyta</taxon>
        <taxon>Spermatophyta</taxon>
        <taxon>Magnoliopsida</taxon>
        <taxon>eudicotyledons</taxon>
        <taxon>Gunneridae</taxon>
        <taxon>Pentapetalae</taxon>
        <taxon>rosids</taxon>
        <taxon>fabids</taxon>
        <taxon>Fabales</taxon>
        <taxon>Fabaceae</taxon>
        <taxon>Papilionoideae</taxon>
        <taxon>50 kb inversion clade</taxon>
        <taxon>NPAAA clade</taxon>
        <taxon>indigoferoid/millettioid clade</taxon>
        <taxon>Phaseoleae</taxon>
        <taxon>Clitoria</taxon>
    </lineage>
</organism>
<protein>
    <recommendedName>
        <fullName evidence="6">S-protein homolog</fullName>
    </recommendedName>
</protein>
<keyword evidence="4 6" id="KW-0964">Secreted</keyword>
<dbReference type="PANTHER" id="PTHR31232:SF43">
    <property type="entry name" value="S-PROTEIN HOMOLOG 29-RELATED"/>
    <property type="match status" value="1"/>
</dbReference>